<protein>
    <submittedName>
        <fullName evidence="1">Amino acid permease</fullName>
    </submittedName>
</protein>
<reference evidence="1 2" key="1">
    <citation type="journal article" date="2023" name="Science">
        <title>Complex scaffold remodeling in plant triterpene biosynthesis.</title>
        <authorList>
            <person name="De La Pena R."/>
            <person name="Hodgson H."/>
            <person name="Liu J.C."/>
            <person name="Stephenson M.J."/>
            <person name="Martin A.C."/>
            <person name="Owen C."/>
            <person name="Harkess A."/>
            <person name="Leebens-Mack J."/>
            <person name="Jimenez L.E."/>
            <person name="Osbourn A."/>
            <person name="Sattely E.S."/>
        </authorList>
    </citation>
    <scope>NUCLEOTIDE SEQUENCE [LARGE SCALE GENOMIC DNA]</scope>
    <source>
        <strain evidence="2">cv. JPN11</strain>
        <tissue evidence="1">Leaf</tissue>
    </source>
</reference>
<accession>A0ACC1XXW0</accession>
<proteinExistence type="predicted"/>
<dbReference type="EMBL" id="CM051399">
    <property type="protein sequence ID" value="KAJ4715996.1"/>
    <property type="molecule type" value="Genomic_DNA"/>
</dbReference>
<gene>
    <name evidence="1" type="ORF">OWV82_011075</name>
</gene>
<name>A0ACC1XXW0_MELAZ</name>
<evidence type="ECO:0000313" key="1">
    <source>
        <dbReference type="EMBL" id="KAJ4715996.1"/>
    </source>
</evidence>
<organism evidence="1 2">
    <name type="scientific">Melia azedarach</name>
    <name type="common">Chinaberry tree</name>
    <dbReference type="NCBI Taxonomy" id="155640"/>
    <lineage>
        <taxon>Eukaryota</taxon>
        <taxon>Viridiplantae</taxon>
        <taxon>Streptophyta</taxon>
        <taxon>Embryophyta</taxon>
        <taxon>Tracheophyta</taxon>
        <taxon>Spermatophyta</taxon>
        <taxon>Magnoliopsida</taxon>
        <taxon>eudicotyledons</taxon>
        <taxon>Gunneridae</taxon>
        <taxon>Pentapetalae</taxon>
        <taxon>rosids</taxon>
        <taxon>malvids</taxon>
        <taxon>Sapindales</taxon>
        <taxon>Meliaceae</taxon>
        <taxon>Melia</taxon>
    </lineage>
</organism>
<evidence type="ECO:0000313" key="2">
    <source>
        <dbReference type="Proteomes" id="UP001164539"/>
    </source>
</evidence>
<comment type="caution">
    <text evidence="1">The sequence shown here is derived from an EMBL/GenBank/DDBJ whole genome shotgun (WGS) entry which is preliminary data.</text>
</comment>
<keyword evidence="2" id="KW-1185">Reference proteome</keyword>
<sequence>MLQRSRTLPSRIHHGVVEERHDIRHYLQVEVPPQPLVDSETINAQANYSKSFDDDGRLKRTGTFWTASSHIITAVIGSGVLSLAWAIGQLGWVAGPTVLVLFAFVNLYTANLLSQCYRSGDPVTGQRNRTYMDAVKANLGGKKVMFCGLIQYFNLFGVAIGYTIAASASMMAIKRSNCFHESGGKNPCHMSSNVYMITFGIIEVIFSQIPDFDQVWWLSIVAAVMSFTYSFVGLGLGIGKVAGNGSFKGSLTGISIGTITSAGTVTSTQKLWRSLQALGAIAFSYSYSIILLEIQDTVKSPPAEHKTMKKATLLSIMVTTIFYLLCGCMGYAAFGDLAPSNLLTAFGFYNPYWLLDIANTAIVVHLVGAYQVYCQPLFAFVEKWSSQKWPKSGFITAEYEIPIPFIGVYQLNFFRLVWRTVFVILTTLLAMLLPFFNDVVGLLGAMAFWPLTVYFPIEMYIAEKKIGRGTTRWLGFQILSVTCFFITVVAAIGSIAGVVLDLKTYRPFKTSY</sequence>
<dbReference type="Proteomes" id="UP001164539">
    <property type="component" value="Chromosome 6"/>
</dbReference>